<dbReference type="InterPro" id="IPR004843">
    <property type="entry name" value="Calcineurin-like_PHP"/>
</dbReference>
<dbReference type="GO" id="GO:0016787">
    <property type="term" value="F:hydrolase activity"/>
    <property type="evidence" value="ECO:0007669"/>
    <property type="project" value="UniProtKB-KW"/>
</dbReference>
<dbReference type="InterPro" id="IPR014577">
    <property type="entry name" value="UCP033093_metalloPase"/>
</dbReference>
<dbReference type="InterPro" id="IPR050535">
    <property type="entry name" value="DNA_Repair-Maintenance_Comp"/>
</dbReference>
<dbReference type="PIRSF" id="PIRSF033093">
    <property type="entry name" value="UCP_ML1119"/>
    <property type="match status" value="1"/>
</dbReference>
<name>D2R2U8_PIRSD</name>
<dbReference type="Proteomes" id="UP000001887">
    <property type="component" value="Chromosome"/>
</dbReference>
<dbReference type="HOGENOM" id="CLU_026621_1_0_0"/>
<evidence type="ECO:0000313" key="3">
    <source>
        <dbReference type="EMBL" id="ADB16938.1"/>
    </source>
</evidence>
<dbReference type="SUPFAM" id="SSF56300">
    <property type="entry name" value="Metallo-dependent phosphatases"/>
    <property type="match status" value="1"/>
</dbReference>
<dbReference type="KEGG" id="psl:Psta_2268"/>
<proteinExistence type="predicted"/>
<dbReference type="PANTHER" id="PTHR30337:SF7">
    <property type="entry name" value="PHOSPHOESTERASE"/>
    <property type="match status" value="1"/>
</dbReference>
<dbReference type="AlphaFoldDB" id="D2R2U8"/>
<organism evidence="3 4">
    <name type="scientific">Pirellula staleyi (strain ATCC 27377 / DSM 6068 / ICPB 4128)</name>
    <name type="common">Pirella staleyi</name>
    <dbReference type="NCBI Taxonomy" id="530564"/>
    <lineage>
        <taxon>Bacteria</taxon>
        <taxon>Pseudomonadati</taxon>
        <taxon>Planctomycetota</taxon>
        <taxon>Planctomycetia</taxon>
        <taxon>Pirellulales</taxon>
        <taxon>Pirellulaceae</taxon>
        <taxon>Pirellula</taxon>
    </lineage>
</organism>
<evidence type="ECO:0000259" key="2">
    <source>
        <dbReference type="Pfam" id="PF00149"/>
    </source>
</evidence>
<feature type="domain" description="Calcineurin-like phosphoesterase" evidence="2">
    <location>
        <begin position="1"/>
        <end position="189"/>
    </location>
</feature>
<evidence type="ECO:0000256" key="1">
    <source>
        <dbReference type="ARBA" id="ARBA00022801"/>
    </source>
</evidence>
<gene>
    <name evidence="3" type="ordered locus">Psta_2268</name>
</gene>
<dbReference type="CDD" id="cd00840">
    <property type="entry name" value="MPP_Mre11_N"/>
    <property type="match status" value="1"/>
</dbReference>
<dbReference type="eggNOG" id="COG0420">
    <property type="taxonomic scope" value="Bacteria"/>
</dbReference>
<reference evidence="3 4" key="1">
    <citation type="journal article" date="2009" name="Stand. Genomic Sci.">
        <title>Complete genome sequence of Pirellula staleyi type strain (ATCC 27377).</title>
        <authorList>
            <person name="Clum A."/>
            <person name="Tindall B.J."/>
            <person name="Sikorski J."/>
            <person name="Ivanova N."/>
            <person name="Mavrommatis K."/>
            <person name="Lucas S."/>
            <person name="Glavina del Rio T."/>
            <person name="Nolan M."/>
            <person name="Chen F."/>
            <person name="Tice H."/>
            <person name="Pitluck S."/>
            <person name="Cheng J.F."/>
            <person name="Chertkov O."/>
            <person name="Brettin T."/>
            <person name="Han C."/>
            <person name="Detter J.C."/>
            <person name="Kuske C."/>
            <person name="Bruce D."/>
            <person name="Goodwin L."/>
            <person name="Ovchinikova G."/>
            <person name="Pati A."/>
            <person name="Mikhailova N."/>
            <person name="Chen A."/>
            <person name="Palaniappan K."/>
            <person name="Land M."/>
            <person name="Hauser L."/>
            <person name="Chang Y.J."/>
            <person name="Jeffries C.D."/>
            <person name="Chain P."/>
            <person name="Rohde M."/>
            <person name="Goker M."/>
            <person name="Bristow J."/>
            <person name="Eisen J.A."/>
            <person name="Markowitz V."/>
            <person name="Hugenholtz P."/>
            <person name="Kyrpides N.C."/>
            <person name="Klenk H.P."/>
            <person name="Lapidus A."/>
        </authorList>
    </citation>
    <scope>NUCLEOTIDE SEQUENCE [LARGE SCALE GENOMIC DNA]</scope>
    <source>
        <strain evidence="4">ATCC 27377 / DSM 6068 / ICPB 4128</strain>
    </source>
</reference>
<keyword evidence="1" id="KW-0378">Hydrolase</keyword>
<sequence>MRFLHTADWQIGMKAAHAGEQAQRVRDARLASARRVMEVAEREDAPFLLVAGDTFEDSAVDRKLVEEVAQILESGARRVYILPGNHDPLMPGSVWEHRVWKSLRHVTLLQDATPISVEGGVLFPAPLTAKHGKQNPVTSIDAKRREEICIGIAHGSLDYVSSDDNHFPMPKTAAIDAGLDYLAIGHWHSTLVVESPGASGVLAYSGTHEPTAFGERDSGNVLLVDIAARGAKPSIKTIKTGELQWHSIEVTLRGESDLTALGVRLRALPSPQTTLLECKIAGLLSPQFRSELAAIMEKCTSELLLARFDDSQLHAPPEDDSWLEAIPAGILRTTSEELRRRTTAASAPAARESLVAERALLELFRLLKESQR</sequence>
<dbReference type="Gene3D" id="3.60.21.10">
    <property type="match status" value="1"/>
</dbReference>
<dbReference type="InterPro" id="IPR029052">
    <property type="entry name" value="Metallo-depent_PP-like"/>
</dbReference>
<dbReference type="OrthoDB" id="9773856at2"/>
<evidence type="ECO:0000313" key="4">
    <source>
        <dbReference type="Proteomes" id="UP000001887"/>
    </source>
</evidence>
<keyword evidence="4" id="KW-1185">Reference proteome</keyword>
<dbReference type="STRING" id="530564.Psta_2268"/>
<accession>D2R2U8</accession>
<dbReference type="InterPro" id="IPR041796">
    <property type="entry name" value="Mre11_N"/>
</dbReference>
<dbReference type="PANTHER" id="PTHR30337">
    <property type="entry name" value="COMPONENT OF ATP-DEPENDENT DSDNA EXONUCLEASE"/>
    <property type="match status" value="1"/>
</dbReference>
<dbReference type="EMBL" id="CP001848">
    <property type="protein sequence ID" value="ADB16938.1"/>
    <property type="molecule type" value="Genomic_DNA"/>
</dbReference>
<dbReference type="Pfam" id="PF00149">
    <property type="entry name" value="Metallophos"/>
    <property type="match status" value="1"/>
</dbReference>
<protein>
    <submittedName>
        <fullName evidence="3">Metallophosphoesterase</fullName>
    </submittedName>
</protein>